<keyword evidence="7 9" id="KW-0804">Transcription</keyword>
<comment type="caution">
    <text evidence="12">The sequence shown here is derived from an EMBL/GenBank/DDBJ whole genome shotgun (WGS) entry which is preliminary data.</text>
</comment>
<keyword evidence="5 9" id="KW-0805">Transcription regulation</keyword>
<evidence type="ECO:0000256" key="6">
    <source>
        <dbReference type="ARBA" id="ARBA00023054"/>
    </source>
</evidence>
<evidence type="ECO:0000256" key="1">
    <source>
        <dbReference type="ARBA" id="ARBA00004123"/>
    </source>
</evidence>
<keyword evidence="9" id="KW-0227">DNA damage</keyword>
<organism evidence="12 13">
    <name type="scientific">Wickerhamomyces pijperi</name>
    <name type="common">Yeast</name>
    <name type="synonym">Pichia pijperi</name>
    <dbReference type="NCBI Taxonomy" id="599730"/>
    <lineage>
        <taxon>Eukaryota</taxon>
        <taxon>Fungi</taxon>
        <taxon>Dikarya</taxon>
        <taxon>Ascomycota</taxon>
        <taxon>Saccharomycotina</taxon>
        <taxon>Saccharomycetes</taxon>
        <taxon>Phaffomycetales</taxon>
        <taxon>Wickerhamomycetaceae</taxon>
        <taxon>Wickerhamomyces</taxon>
    </lineage>
</organism>
<sequence length="148" mass="16191">MSDPAKIAEYEELKKQLQDAILRKKTLDRELQLLEEDLFYKEGLYLADNSNGTIVRGFESLNKLAAANATATTTSATAAAAAAAAVSKKGKQNFSDEDRVFSLSSNNYVRHLQKSIDGDDDTETTSLSVEGTPKGSANSSVKRRRRDE</sequence>
<evidence type="ECO:0000256" key="3">
    <source>
        <dbReference type="ARBA" id="ARBA00018504"/>
    </source>
</evidence>
<dbReference type="Pfam" id="PF09340">
    <property type="entry name" value="NuA4"/>
    <property type="match status" value="1"/>
</dbReference>
<dbReference type="EMBL" id="JAEUBG010002958">
    <property type="protein sequence ID" value="KAH3683780.1"/>
    <property type="molecule type" value="Genomic_DNA"/>
</dbReference>
<keyword evidence="13" id="KW-1185">Reference proteome</keyword>
<comment type="subcellular location">
    <subcellularLocation>
        <location evidence="1 9">Nucleus</location>
    </subcellularLocation>
</comment>
<dbReference type="OrthoDB" id="440324at2759"/>
<evidence type="ECO:0000256" key="8">
    <source>
        <dbReference type="ARBA" id="ARBA00023242"/>
    </source>
</evidence>
<keyword evidence="6 10" id="KW-0175">Coiled coil</keyword>
<keyword evidence="4 9" id="KW-0156">Chromatin regulator</keyword>
<comment type="subunit">
    <text evidence="9">Component of the NuA4 histone acetyltransferase complex.</text>
</comment>
<evidence type="ECO:0000256" key="10">
    <source>
        <dbReference type="SAM" id="Coils"/>
    </source>
</evidence>
<evidence type="ECO:0000256" key="11">
    <source>
        <dbReference type="SAM" id="MobiDB-lite"/>
    </source>
</evidence>
<dbReference type="GO" id="GO:0006325">
    <property type="term" value="P:chromatin organization"/>
    <property type="evidence" value="ECO:0007669"/>
    <property type="project" value="UniProtKB-KW"/>
</dbReference>
<proteinExistence type="inferred from homology"/>
<dbReference type="GO" id="GO:0006281">
    <property type="term" value="P:DNA repair"/>
    <property type="evidence" value="ECO:0007669"/>
    <property type="project" value="UniProtKB-UniRule"/>
</dbReference>
<feature type="region of interest" description="Disordered" evidence="11">
    <location>
        <begin position="113"/>
        <end position="148"/>
    </location>
</feature>
<dbReference type="GO" id="GO:0035267">
    <property type="term" value="C:NuA4 histone acetyltransferase complex"/>
    <property type="evidence" value="ECO:0007669"/>
    <property type="project" value="UniProtKB-UniRule"/>
</dbReference>
<evidence type="ECO:0000256" key="5">
    <source>
        <dbReference type="ARBA" id="ARBA00023015"/>
    </source>
</evidence>
<reference evidence="12" key="2">
    <citation type="submission" date="2021-01" db="EMBL/GenBank/DDBJ databases">
        <authorList>
            <person name="Schikora-Tamarit M.A."/>
        </authorList>
    </citation>
    <scope>NUCLEOTIDE SEQUENCE</scope>
    <source>
        <strain evidence="12">CBS2887</strain>
    </source>
</reference>
<evidence type="ECO:0000256" key="4">
    <source>
        <dbReference type="ARBA" id="ARBA00022853"/>
    </source>
</evidence>
<dbReference type="InterPro" id="IPR015418">
    <property type="entry name" value="Eaf6"/>
</dbReference>
<name>A0A9P8TM56_WICPI</name>
<dbReference type="Proteomes" id="UP000774326">
    <property type="component" value="Unassembled WGS sequence"/>
</dbReference>
<dbReference type="PANTHER" id="PTHR13476">
    <property type="entry name" value="CHROMATIN MODIFICATION-RELATED PROTEIN MEAF6"/>
    <property type="match status" value="1"/>
</dbReference>
<feature type="compositionally biased region" description="Polar residues" evidence="11">
    <location>
        <begin position="124"/>
        <end position="140"/>
    </location>
</feature>
<keyword evidence="8 9" id="KW-0539">Nucleus</keyword>
<protein>
    <recommendedName>
        <fullName evidence="3 9">Chromatin modification-related protein EAF6</fullName>
    </recommendedName>
</protein>
<reference evidence="12" key="1">
    <citation type="journal article" date="2021" name="Open Biol.">
        <title>Shared evolutionary footprints suggest mitochondrial oxidative damage underlies multiple complex I losses in fungi.</title>
        <authorList>
            <person name="Schikora-Tamarit M.A."/>
            <person name="Marcet-Houben M."/>
            <person name="Nosek J."/>
            <person name="Gabaldon T."/>
        </authorList>
    </citation>
    <scope>NUCLEOTIDE SEQUENCE</scope>
    <source>
        <strain evidence="12">CBS2887</strain>
    </source>
</reference>
<evidence type="ECO:0000313" key="12">
    <source>
        <dbReference type="EMBL" id="KAH3683780.1"/>
    </source>
</evidence>
<feature type="coiled-coil region" evidence="10">
    <location>
        <begin position="7"/>
        <end position="37"/>
    </location>
</feature>
<comment type="similarity">
    <text evidence="2 9">Belongs to the EAF6 family.</text>
</comment>
<gene>
    <name evidence="12" type="ORF">WICPIJ_005255</name>
</gene>
<evidence type="ECO:0000256" key="2">
    <source>
        <dbReference type="ARBA" id="ARBA00010916"/>
    </source>
</evidence>
<keyword evidence="9" id="KW-0234">DNA repair</keyword>
<evidence type="ECO:0000313" key="13">
    <source>
        <dbReference type="Proteomes" id="UP000774326"/>
    </source>
</evidence>
<evidence type="ECO:0000256" key="9">
    <source>
        <dbReference type="RuleBase" id="RU368022"/>
    </source>
</evidence>
<comment type="function">
    <text evidence="9">Component of the NuA4 histone acetyltransferase complex which is involved in transcriptional activation of selected genes principally by acetylation of nucleosomal histone H4 and H2A. The NuA4 complex is also involved in DNA repair.</text>
</comment>
<evidence type="ECO:0000256" key="7">
    <source>
        <dbReference type="ARBA" id="ARBA00023163"/>
    </source>
</evidence>
<accession>A0A9P8TM56</accession>
<dbReference type="GO" id="GO:0005634">
    <property type="term" value="C:nucleus"/>
    <property type="evidence" value="ECO:0007669"/>
    <property type="project" value="UniProtKB-SubCell"/>
</dbReference>
<dbReference type="AlphaFoldDB" id="A0A9P8TM56"/>